<dbReference type="EMBL" id="LR797360">
    <property type="protein sequence ID" value="CAB4205555.1"/>
    <property type="molecule type" value="Genomic_DNA"/>
</dbReference>
<organism evidence="1">
    <name type="scientific">uncultured Caudovirales phage</name>
    <dbReference type="NCBI Taxonomy" id="2100421"/>
    <lineage>
        <taxon>Viruses</taxon>
        <taxon>Duplodnaviria</taxon>
        <taxon>Heunggongvirae</taxon>
        <taxon>Uroviricota</taxon>
        <taxon>Caudoviricetes</taxon>
        <taxon>Peduoviridae</taxon>
        <taxon>Maltschvirus</taxon>
        <taxon>Maltschvirus maltsch</taxon>
    </lineage>
</organism>
<proteinExistence type="predicted"/>
<dbReference type="InterPro" id="IPR008983">
    <property type="entry name" value="Tumour_necrosis_fac-like_dom"/>
</dbReference>
<gene>
    <name evidence="1" type="ORF">UFOVP1286_16</name>
    <name evidence="2" type="ORF">UFOVP1407_46</name>
    <name evidence="3" type="ORF">UFOVP1640_13</name>
</gene>
<dbReference type="Gene3D" id="2.60.120.40">
    <property type="match status" value="1"/>
</dbReference>
<name>A0A6J5RP74_9CAUD</name>
<sequence length="197" mass="20609">MTFLVDGTLGGTFPSWTTATRPASPAVGQMGYNTTTGQFDAYTSNGWTSVATSATAPTNGPAFSAYMSANATFTSGTTVKVTLDVETFDTNSNFSSSRFTPTVAGYYQINGKIRVTGTNLTSVSNIWKNGAAYTGGTYTNLTSGLIFSVVSAVVYLNGSTDYVELYAYADTTVGSPTLQYISVDNTCTMSGALVRSA</sequence>
<protein>
    <submittedName>
        <fullName evidence="1">Uncharacterized protein</fullName>
    </submittedName>
</protein>
<reference evidence="1" key="1">
    <citation type="submission" date="2020-05" db="EMBL/GenBank/DDBJ databases">
        <authorList>
            <person name="Chiriac C."/>
            <person name="Salcher M."/>
            <person name="Ghai R."/>
            <person name="Kavagutti S V."/>
        </authorList>
    </citation>
    <scope>NUCLEOTIDE SEQUENCE</scope>
</reference>
<dbReference type="EMBL" id="LR797504">
    <property type="protein sequence ID" value="CAB4221612.1"/>
    <property type="molecule type" value="Genomic_DNA"/>
</dbReference>
<dbReference type="EMBL" id="LR797247">
    <property type="protein sequence ID" value="CAB4195371.1"/>
    <property type="molecule type" value="Genomic_DNA"/>
</dbReference>
<evidence type="ECO:0000313" key="1">
    <source>
        <dbReference type="EMBL" id="CAB4195371.1"/>
    </source>
</evidence>
<dbReference type="SUPFAM" id="SSF49842">
    <property type="entry name" value="TNF-like"/>
    <property type="match status" value="1"/>
</dbReference>
<evidence type="ECO:0000313" key="3">
    <source>
        <dbReference type="EMBL" id="CAB4221612.1"/>
    </source>
</evidence>
<evidence type="ECO:0000313" key="2">
    <source>
        <dbReference type="EMBL" id="CAB4205555.1"/>
    </source>
</evidence>
<accession>A0A6J5RP74</accession>